<dbReference type="NCBIfam" id="TIGR04056">
    <property type="entry name" value="OMP_RagA_SusC"/>
    <property type="match status" value="1"/>
</dbReference>
<organism evidence="10 11">
    <name type="scientific">Indibacter alkaliphilus (strain CCUG 57479 / KCTC 22604 / LW1)</name>
    <dbReference type="NCBI Taxonomy" id="1189612"/>
    <lineage>
        <taxon>Bacteria</taxon>
        <taxon>Pseudomonadati</taxon>
        <taxon>Bacteroidota</taxon>
        <taxon>Cytophagia</taxon>
        <taxon>Cytophagales</taxon>
        <taxon>Cyclobacteriaceae</taxon>
    </lineage>
</organism>
<dbReference type="OrthoDB" id="9768177at2"/>
<evidence type="ECO:0000259" key="9">
    <source>
        <dbReference type="Pfam" id="PF07715"/>
    </source>
</evidence>
<dbReference type="STRING" id="1189612.A33Q_4031"/>
<dbReference type="Gene3D" id="2.60.40.1120">
    <property type="entry name" value="Carboxypeptidase-like, regulatory domain"/>
    <property type="match status" value="1"/>
</dbReference>
<gene>
    <name evidence="10" type="ORF">A33Q_4031</name>
</gene>
<dbReference type="NCBIfam" id="TIGR04057">
    <property type="entry name" value="SusC_RagA_signa"/>
    <property type="match status" value="1"/>
</dbReference>
<proteinExistence type="inferred from homology"/>
<comment type="subcellular location">
    <subcellularLocation>
        <location evidence="1 7">Cell outer membrane</location>
        <topology evidence="1 7">Multi-pass membrane protein</topology>
    </subcellularLocation>
</comment>
<dbReference type="Gene3D" id="2.170.130.10">
    <property type="entry name" value="TonB-dependent receptor, plug domain"/>
    <property type="match status" value="1"/>
</dbReference>
<keyword evidence="8" id="KW-0732">Signal</keyword>
<feature type="domain" description="TonB-dependent receptor plug" evidence="9">
    <location>
        <begin position="123"/>
        <end position="227"/>
    </location>
</feature>
<evidence type="ECO:0000256" key="5">
    <source>
        <dbReference type="ARBA" id="ARBA00023136"/>
    </source>
</evidence>
<name>S2DQ36_INDAL</name>
<feature type="signal peptide" evidence="8">
    <location>
        <begin position="1"/>
        <end position="27"/>
    </location>
</feature>
<dbReference type="InterPro" id="IPR039426">
    <property type="entry name" value="TonB-dep_rcpt-like"/>
</dbReference>
<evidence type="ECO:0000256" key="1">
    <source>
        <dbReference type="ARBA" id="ARBA00004571"/>
    </source>
</evidence>
<dbReference type="Gene3D" id="2.40.170.20">
    <property type="entry name" value="TonB-dependent receptor, beta-barrel domain"/>
    <property type="match status" value="1"/>
</dbReference>
<dbReference type="InterPro" id="IPR023996">
    <property type="entry name" value="TonB-dep_OMP_SusC/RagA"/>
</dbReference>
<dbReference type="Pfam" id="PF07715">
    <property type="entry name" value="Plug"/>
    <property type="match status" value="1"/>
</dbReference>
<accession>S2DQ36</accession>
<keyword evidence="3 7" id="KW-1134">Transmembrane beta strand</keyword>
<dbReference type="GO" id="GO:0009279">
    <property type="term" value="C:cell outer membrane"/>
    <property type="evidence" value="ECO:0007669"/>
    <property type="project" value="UniProtKB-SubCell"/>
</dbReference>
<dbReference type="SUPFAM" id="SSF56935">
    <property type="entry name" value="Porins"/>
    <property type="match status" value="1"/>
</dbReference>
<sequence length="1062" mass="119191">MKKALLKKLPLGLFILALALVPLASQAQLKGTVLTMPNRQELPGAVIMIRPSDRSAISDAQGEFSISLEEGIHTLTVSYLGFKTYTLQLDYPQTNELTIILEPDQMDLGEVEVVTTGYHEIPKERATGSFVKVGQELVDRRISTNILERLEDVTSGLIFNRNSPNTDPLSIRGRSTLFGNSFPLIVIDNLPYEGPLENINPNDVESVTVLRDAAAASIWGAQAGNGVIIITTKKGKMDMPLKVSFNSNVNVIEPQDLFYQPLMDIGDFVNHERGLFEANYYNAQINAPSRQPLSPVVETMLAERNGLISQSERDAALATFSQQDRREQLRDFYYRPAVNQQYALQLTGGGKNHNYAFSAGYDRNGSDVIDNTFERITLTAKNSWSAFSNRLEISTGIAYSKTADRSGTSVPNILHPYEALRDANGNNLAVVSAINTRFRDQMQGSGLLDWSFRPLDEIGMVNSRTGSDDFRINLGTNYKIIEGLNAQVLYQLWRNNLSSSNLQEEELFTMRNLINSFTQVAEDGSLSRPVPLGSRLYTTKRESFSHNLRGQLNYSRKFQIGELAALGGWEMRDRQSLQDRMSYYGYNDRLGISTPIDHVTLFPQFQNPGSRQAIPYGGLHSGDIDRFVSYFANASYTLQDKYTLTMSGRRDMSNLFGVNANQRGVPLWSVGGSWLISNESFFNWDYMPFLKLRTTYGYNGNVDRFSSALTTMRYTTFNMIIPGLPYGFINTPPNPDLRWERIKITNFGLDFENKSGRLSGNIEFYTKTGVDLIGESLIPESNGLMNFRGNFSSTRTMGWDITLNTLNLDRGIRWNTQYLISFVNDKVLSFDGSRSVGQYIGSASTSVMPMEGNPLFAVYSYGWQGLHPDTGDPMGLFEGEASTNYAGIINSFTPETLYYHGPARPTAFGSVRNDFMYKALGISFNLSYRFGHYYRRRSVNYMDLNRGMITHGDFSERWQQPGDEAITNVPSLPVGLNNARHLFYQGSGSLIESADNIRLQDIRLSYRPGTGLPKNSPLSGAEIYCYVNNVGILWKATNERIDPEFQTMRPLRSVALGVRFDL</sequence>
<keyword evidence="5 7" id="KW-0472">Membrane</keyword>
<dbReference type="eggNOG" id="COG1629">
    <property type="taxonomic scope" value="Bacteria"/>
</dbReference>
<reference evidence="10 11" key="1">
    <citation type="journal article" date="2013" name="Genome Announc.">
        <title>Draft Genome Sequence of Indibacter alkaliphilus Strain LW1T, Isolated from Lonar Lake, a Haloalkaline Lake in the Buldana District of Maharashtra, India.</title>
        <authorList>
            <person name="Singh A."/>
            <person name="Kumar Jangir P."/>
            <person name="Sharma R."/>
            <person name="Singh A."/>
            <person name="Kumar Pinnaka A."/>
            <person name="Shivaji S."/>
        </authorList>
    </citation>
    <scope>NUCLEOTIDE SEQUENCE [LARGE SCALE GENOMIC DNA]</scope>
    <source>
        <strain evidence="11">CCUG 57479 / KCTC 22604 / LW1</strain>
    </source>
</reference>
<keyword evidence="4 7" id="KW-0812">Transmembrane</keyword>
<dbReference type="Pfam" id="PF13715">
    <property type="entry name" value="CarbopepD_reg_2"/>
    <property type="match status" value="1"/>
</dbReference>
<comment type="caution">
    <text evidence="10">The sequence shown here is derived from an EMBL/GenBank/DDBJ whole genome shotgun (WGS) entry which is preliminary data.</text>
</comment>
<comment type="similarity">
    <text evidence="7">Belongs to the TonB-dependent receptor family.</text>
</comment>
<dbReference type="InterPro" id="IPR012910">
    <property type="entry name" value="Plug_dom"/>
</dbReference>
<evidence type="ECO:0000256" key="8">
    <source>
        <dbReference type="SAM" id="SignalP"/>
    </source>
</evidence>
<evidence type="ECO:0000256" key="3">
    <source>
        <dbReference type="ARBA" id="ARBA00022452"/>
    </source>
</evidence>
<dbReference type="EMBL" id="ALWO02000052">
    <property type="protein sequence ID" value="EOZ91938.1"/>
    <property type="molecule type" value="Genomic_DNA"/>
</dbReference>
<evidence type="ECO:0000256" key="2">
    <source>
        <dbReference type="ARBA" id="ARBA00022448"/>
    </source>
</evidence>
<dbReference type="RefSeq" id="WP_009033209.1">
    <property type="nucleotide sequence ID" value="NZ_ALWO02000052.1"/>
</dbReference>
<feature type="chain" id="PRO_5004507959" evidence="8">
    <location>
        <begin position="28"/>
        <end position="1062"/>
    </location>
</feature>
<dbReference type="InterPro" id="IPR008969">
    <property type="entry name" value="CarboxyPept-like_regulatory"/>
</dbReference>
<dbReference type="InterPro" id="IPR037066">
    <property type="entry name" value="Plug_dom_sf"/>
</dbReference>
<keyword evidence="2 7" id="KW-0813">Transport</keyword>
<keyword evidence="10" id="KW-0675">Receptor</keyword>
<evidence type="ECO:0000256" key="4">
    <source>
        <dbReference type="ARBA" id="ARBA00022692"/>
    </source>
</evidence>
<dbReference type="InterPro" id="IPR036942">
    <property type="entry name" value="Beta-barrel_TonB_sf"/>
</dbReference>
<evidence type="ECO:0000313" key="11">
    <source>
        <dbReference type="Proteomes" id="UP000006073"/>
    </source>
</evidence>
<evidence type="ECO:0000256" key="6">
    <source>
        <dbReference type="ARBA" id="ARBA00023237"/>
    </source>
</evidence>
<dbReference type="PROSITE" id="PS52016">
    <property type="entry name" value="TONB_DEPENDENT_REC_3"/>
    <property type="match status" value="1"/>
</dbReference>
<protein>
    <submittedName>
        <fullName evidence="10">TonB-dependent receptor</fullName>
    </submittedName>
</protein>
<keyword evidence="6 7" id="KW-0998">Cell outer membrane</keyword>
<dbReference type="Proteomes" id="UP000006073">
    <property type="component" value="Unassembled WGS sequence"/>
</dbReference>
<dbReference type="AlphaFoldDB" id="S2DQ36"/>
<evidence type="ECO:0000313" key="10">
    <source>
        <dbReference type="EMBL" id="EOZ91938.1"/>
    </source>
</evidence>
<evidence type="ECO:0000256" key="7">
    <source>
        <dbReference type="PROSITE-ProRule" id="PRU01360"/>
    </source>
</evidence>
<dbReference type="InterPro" id="IPR023997">
    <property type="entry name" value="TonB-dep_OMP_SusC/RagA_CS"/>
</dbReference>
<keyword evidence="11" id="KW-1185">Reference proteome</keyword>
<dbReference type="SUPFAM" id="SSF49464">
    <property type="entry name" value="Carboxypeptidase regulatory domain-like"/>
    <property type="match status" value="1"/>
</dbReference>